<dbReference type="RefSeq" id="WP_038698766.1">
    <property type="nucleotide sequence ID" value="NZ_CP009286.1"/>
</dbReference>
<dbReference type="Gene3D" id="3.10.620.30">
    <property type="match status" value="1"/>
</dbReference>
<dbReference type="SMART" id="SM00460">
    <property type="entry name" value="TGc"/>
    <property type="match status" value="1"/>
</dbReference>
<dbReference type="Pfam" id="PF01841">
    <property type="entry name" value="Transglut_core"/>
    <property type="match status" value="1"/>
</dbReference>
<dbReference type="Proteomes" id="UP000029507">
    <property type="component" value="Chromosome"/>
</dbReference>
<sequence length="374" mass="41558">MGKMTKAILLGMLTAAAIPQAVYWGMDYAYAANNSAALRSVSDMTQRLTAAIGSRKENISFTYQGKTAGLKSQIQSALDKAITGDPYVNYIVDSYSFSFRGGANSAAVSVTVTYRETLQQTAYVDDRVKAINKQSIKTGMTEDEKVKAIHDWVVLHLKYDTTYTRYTAYEGLKNGSTVCQGYALLTYKLLKSAGIPNKIVEGTAWQNGSGVSHAWNLVQLGGRWYHLDTTWDDPVPDRSGKVSTNYYLLTDSEMRRDHTWTKAYPAAAVKYADVLSGLASSGGSKQAVYRKLQQELHYDVYEDGVAVRTPAELATLALKARSSGESSMLFRYSGSETRLISDLQTLYEEGFDDLRYKTSSQDGTWNLKVELYWQ</sequence>
<dbReference type="EMBL" id="CP009286">
    <property type="protein sequence ID" value="AIQ65583.1"/>
    <property type="molecule type" value="Genomic_DNA"/>
</dbReference>
<evidence type="ECO:0000313" key="3">
    <source>
        <dbReference type="Proteomes" id="UP000029507"/>
    </source>
</evidence>
<dbReference type="InterPro" id="IPR052557">
    <property type="entry name" value="CAP/Cytokinesis_protein"/>
</dbReference>
<dbReference type="GO" id="GO:0005737">
    <property type="term" value="C:cytoplasm"/>
    <property type="evidence" value="ECO:0007669"/>
    <property type="project" value="TreeGrafter"/>
</dbReference>
<dbReference type="AlphaFoldDB" id="A0A089M264"/>
<protein>
    <submittedName>
        <fullName evidence="2">Transglutaminase</fullName>
    </submittedName>
</protein>
<organism evidence="2 3">
    <name type="scientific">Paenibacillus stellifer</name>
    <dbReference type="NCBI Taxonomy" id="169760"/>
    <lineage>
        <taxon>Bacteria</taxon>
        <taxon>Bacillati</taxon>
        <taxon>Bacillota</taxon>
        <taxon>Bacilli</taxon>
        <taxon>Bacillales</taxon>
        <taxon>Paenibacillaceae</taxon>
        <taxon>Paenibacillus</taxon>
    </lineage>
</organism>
<dbReference type="STRING" id="169760.PSTEL_23220"/>
<dbReference type="PANTHER" id="PTHR46333">
    <property type="entry name" value="CYTOKINESIS PROTEIN 3"/>
    <property type="match status" value="1"/>
</dbReference>
<dbReference type="SUPFAM" id="SSF54001">
    <property type="entry name" value="Cysteine proteinases"/>
    <property type="match status" value="1"/>
</dbReference>
<reference evidence="2 3" key="1">
    <citation type="submission" date="2014-08" db="EMBL/GenBank/DDBJ databases">
        <title>Comparative genomics of the Paenibacillus odorifer group.</title>
        <authorList>
            <person name="den Bakker H.C."/>
            <person name="Tsai Y.-C."/>
            <person name="Martin N."/>
            <person name="Korlach J."/>
            <person name="Wiedmann M."/>
        </authorList>
    </citation>
    <scope>NUCLEOTIDE SEQUENCE [LARGE SCALE GENOMIC DNA]</scope>
    <source>
        <strain evidence="2 3">DSM 14472</strain>
    </source>
</reference>
<feature type="domain" description="Transglutaminase-like" evidence="1">
    <location>
        <begin position="171"/>
        <end position="231"/>
    </location>
</feature>
<accession>A0A089M264</accession>
<evidence type="ECO:0000259" key="1">
    <source>
        <dbReference type="SMART" id="SM00460"/>
    </source>
</evidence>
<name>A0A089M264_9BACL</name>
<evidence type="ECO:0000313" key="2">
    <source>
        <dbReference type="EMBL" id="AIQ65583.1"/>
    </source>
</evidence>
<dbReference type="PANTHER" id="PTHR46333:SF2">
    <property type="entry name" value="CYTOKINESIS PROTEIN 3"/>
    <property type="match status" value="1"/>
</dbReference>
<dbReference type="OrthoDB" id="9788327at2"/>
<dbReference type="InterPro" id="IPR002931">
    <property type="entry name" value="Transglutaminase-like"/>
</dbReference>
<dbReference type="HOGENOM" id="CLU_052009_1_0_9"/>
<proteinExistence type="predicted"/>
<gene>
    <name evidence="2" type="ORF">PSTEL_23220</name>
</gene>
<dbReference type="InterPro" id="IPR038765">
    <property type="entry name" value="Papain-like_cys_pep_sf"/>
</dbReference>
<keyword evidence="3" id="KW-1185">Reference proteome</keyword>
<dbReference type="KEGG" id="pste:PSTEL_23220"/>